<evidence type="ECO:0000256" key="1">
    <source>
        <dbReference type="ARBA" id="ARBA00022692"/>
    </source>
</evidence>
<evidence type="ECO:0000256" key="2">
    <source>
        <dbReference type="ARBA" id="ARBA00022989"/>
    </source>
</evidence>
<dbReference type="EMBL" id="BTGU01000014">
    <property type="protein sequence ID" value="GMN42462.1"/>
    <property type="molecule type" value="Genomic_DNA"/>
</dbReference>
<keyword evidence="2 5" id="KW-1133">Transmembrane helix</keyword>
<dbReference type="GO" id="GO:0016020">
    <property type="term" value="C:membrane"/>
    <property type="evidence" value="ECO:0007669"/>
    <property type="project" value="InterPro"/>
</dbReference>
<keyword evidence="1 5" id="KW-0812">Transmembrane</keyword>
<evidence type="ECO:0000313" key="7">
    <source>
        <dbReference type="Proteomes" id="UP001187192"/>
    </source>
</evidence>
<reference evidence="6" key="1">
    <citation type="submission" date="2023-07" db="EMBL/GenBank/DDBJ databases">
        <title>draft genome sequence of fig (Ficus carica).</title>
        <authorList>
            <person name="Takahashi T."/>
            <person name="Nishimura K."/>
        </authorList>
    </citation>
    <scope>NUCLEOTIDE SEQUENCE</scope>
</reference>
<accession>A0AA88D5L0</accession>
<organism evidence="6 7">
    <name type="scientific">Ficus carica</name>
    <name type="common">Common fig</name>
    <dbReference type="NCBI Taxonomy" id="3494"/>
    <lineage>
        <taxon>Eukaryota</taxon>
        <taxon>Viridiplantae</taxon>
        <taxon>Streptophyta</taxon>
        <taxon>Embryophyta</taxon>
        <taxon>Tracheophyta</taxon>
        <taxon>Spermatophyta</taxon>
        <taxon>Magnoliopsida</taxon>
        <taxon>eudicotyledons</taxon>
        <taxon>Gunneridae</taxon>
        <taxon>Pentapetalae</taxon>
        <taxon>rosids</taxon>
        <taxon>fabids</taxon>
        <taxon>Rosales</taxon>
        <taxon>Moraceae</taxon>
        <taxon>Ficeae</taxon>
        <taxon>Ficus</taxon>
    </lineage>
</organism>
<evidence type="ECO:0000256" key="5">
    <source>
        <dbReference type="SAM" id="Phobius"/>
    </source>
</evidence>
<dbReference type="AlphaFoldDB" id="A0AA88D5L0"/>
<evidence type="ECO:0000313" key="6">
    <source>
        <dbReference type="EMBL" id="GMN42462.1"/>
    </source>
</evidence>
<evidence type="ECO:0008006" key="8">
    <source>
        <dbReference type="Google" id="ProtNLM"/>
    </source>
</evidence>
<keyword evidence="3 5" id="KW-0472">Membrane</keyword>
<dbReference type="InterPro" id="IPR030184">
    <property type="entry name" value="WAT1-related"/>
</dbReference>
<evidence type="ECO:0000256" key="3">
    <source>
        <dbReference type="ARBA" id="ARBA00023136"/>
    </source>
</evidence>
<dbReference type="PANTHER" id="PTHR31218">
    <property type="entry name" value="WAT1-RELATED PROTEIN"/>
    <property type="match status" value="1"/>
</dbReference>
<feature type="transmembrane region" description="Helical" evidence="5">
    <location>
        <begin position="96"/>
        <end position="129"/>
    </location>
</feature>
<dbReference type="GO" id="GO:0022857">
    <property type="term" value="F:transmembrane transporter activity"/>
    <property type="evidence" value="ECO:0007669"/>
    <property type="project" value="InterPro"/>
</dbReference>
<name>A0AA88D5L0_FICCA</name>
<sequence>MEKVDGRIASTRAKAIGTAVSVSGALLAVLYKGPEIISPRSAVAPVLSFPHPLQTSTTNWALGGGLLTVENLLNSSAFILMRHIVMMYPNLLTMSFLNNLFVTIITIPVSFLVDVIGAVILLLGFYAVLWGKAKEEKSMDCTGSDISGEASDGKTPLLRSPSQENV</sequence>
<gene>
    <name evidence="6" type="ORF">TIFTF001_011674</name>
</gene>
<protein>
    <recommendedName>
        <fullName evidence="8">WAT1-related protein</fullName>
    </recommendedName>
</protein>
<keyword evidence="7" id="KW-1185">Reference proteome</keyword>
<dbReference type="Proteomes" id="UP001187192">
    <property type="component" value="Unassembled WGS sequence"/>
</dbReference>
<proteinExistence type="predicted"/>
<evidence type="ECO:0000256" key="4">
    <source>
        <dbReference type="SAM" id="MobiDB-lite"/>
    </source>
</evidence>
<feature type="region of interest" description="Disordered" evidence="4">
    <location>
        <begin position="139"/>
        <end position="166"/>
    </location>
</feature>
<comment type="caution">
    <text evidence="6">The sequence shown here is derived from an EMBL/GenBank/DDBJ whole genome shotgun (WGS) entry which is preliminary data.</text>
</comment>